<evidence type="ECO:0000256" key="2">
    <source>
        <dbReference type="ARBA" id="ARBA00006679"/>
    </source>
</evidence>
<keyword evidence="9" id="KW-1185">Reference proteome</keyword>
<evidence type="ECO:0000256" key="3">
    <source>
        <dbReference type="ARBA" id="ARBA00022475"/>
    </source>
</evidence>
<dbReference type="InterPro" id="IPR051907">
    <property type="entry name" value="DoxX-like_oxidoreductase"/>
</dbReference>
<dbReference type="AlphaFoldDB" id="A0A1H1VBV5"/>
<organism evidence="8 9">
    <name type="scientific">Nocardioides scoriae</name>
    <dbReference type="NCBI Taxonomy" id="642780"/>
    <lineage>
        <taxon>Bacteria</taxon>
        <taxon>Bacillati</taxon>
        <taxon>Actinomycetota</taxon>
        <taxon>Actinomycetes</taxon>
        <taxon>Propionibacteriales</taxon>
        <taxon>Nocardioidaceae</taxon>
        <taxon>Nocardioides</taxon>
    </lineage>
</organism>
<feature type="transmembrane region" description="Helical" evidence="7">
    <location>
        <begin position="115"/>
        <end position="136"/>
    </location>
</feature>
<reference evidence="9" key="1">
    <citation type="submission" date="2016-10" db="EMBL/GenBank/DDBJ databases">
        <authorList>
            <person name="Varghese N."/>
            <person name="Submissions S."/>
        </authorList>
    </citation>
    <scope>NUCLEOTIDE SEQUENCE [LARGE SCALE GENOMIC DNA]</scope>
    <source>
        <strain evidence="9">DSM 22127</strain>
    </source>
</reference>
<comment type="subcellular location">
    <subcellularLocation>
        <location evidence="1">Cell membrane</location>
        <topology evidence="1">Multi-pass membrane protein</topology>
    </subcellularLocation>
</comment>
<proteinExistence type="inferred from homology"/>
<accession>A0A1H1VBV5</accession>
<evidence type="ECO:0000256" key="6">
    <source>
        <dbReference type="ARBA" id="ARBA00023136"/>
    </source>
</evidence>
<dbReference type="PANTHER" id="PTHR33452:SF1">
    <property type="entry name" value="INNER MEMBRANE PROTEIN YPHA-RELATED"/>
    <property type="match status" value="1"/>
</dbReference>
<keyword evidence="4 7" id="KW-0812">Transmembrane</keyword>
<dbReference type="GO" id="GO:0005886">
    <property type="term" value="C:plasma membrane"/>
    <property type="evidence" value="ECO:0007669"/>
    <property type="project" value="UniProtKB-SubCell"/>
</dbReference>
<keyword evidence="3" id="KW-1003">Cell membrane</keyword>
<evidence type="ECO:0000256" key="5">
    <source>
        <dbReference type="ARBA" id="ARBA00022989"/>
    </source>
</evidence>
<evidence type="ECO:0000256" key="7">
    <source>
        <dbReference type="SAM" id="Phobius"/>
    </source>
</evidence>
<feature type="transmembrane region" description="Helical" evidence="7">
    <location>
        <begin position="21"/>
        <end position="37"/>
    </location>
</feature>
<dbReference type="STRING" id="642780.SAMN04488570_2776"/>
<sequence length="145" mass="14640">MASRSLLGQRLSTPARDLALLLARVGLGVVLVAHGWQKATTGFAATADGFGSMGIPLPEAAAGFAIGVELVGGVLLVLGLLTPVVGVLVLANMAGAWWFAHRDAGLFVTEGGGELVLVIGVLGLALAAVGAGRISLDHALLRRRA</sequence>
<keyword evidence="5 7" id="KW-1133">Transmembrane helix</keyword>
<evidence type="ECO:0000313" key="8">
    <source>
        <dbReference type="EMBL" id="SDS81961.1"/>
    </source>
</evidence>
<evidence type="ECO:0000256" key="1">
    <source>
        <dbReference type="ARBA" id="ARBA00004651"/>
    </source>
</evidence>
<dbReference type="EMBL" id="LT629757">
    <property type="protein sequence ID" value="SDS81961.1"/>
    <property type="molecule type" value="Genomic_DNA"/>
</dbReference>
<dbReference type="RefSeq" id="WP_231916878.1">
    <property type="nucleotide sequence ID" value="NZ_LT629757.1"/>
</dbReference>
<gene>
    <name evidence="8" type="ORF">SAMN04488570_2776</name>
</gene>
<protein>
    <submittedName>
        <fullName evidence="8">Putative oxidoreductase</fullName>
    </submittedName>
</protein>
<feature type="transmembrane region" description="Helical" evidence="7">
    <location>
        <begin position="49"/>
        <end position="68"/>
    </location>
</feature>
<comment type="similarity">
    <text evidence="2">Belongs to the DoxX family.</text>
</comment>
<dbReference type="Proteomes" id="UP000198859">
    <property type="component" value="Chromosome I"/>
</dbReference>
<evidence type="ECO:0000313" key="9">
    <source>
        <dbReference type="Proteomes" id="UP000198859"/>
    </source>
</evidence>
<dbReference type="Pfam" id="PF07681">
    <property type="entry name" value="DoxX"/>
    <property type="match status" value="1"/>
</dbReference>
<dbReference type="PANTHER" id="PTHR33452">
    <property type="entry name" value="OXIDOREDUCTASE CATD-RELATED"/>
    <property type="match status" value="1"/>
</dbReference>
<keyword evidence="6 7" id="KW-0472">Membrane</keyword>
<name>A0A1H1VBV5_9ACTN</name>
<dbReference type="InterPro" id="IPR032808">
    <property type="entry name" value="DoxX"/>
</dbReference>
<feature type="transmembrane region" description="Helical" evidence="7">
    <location>
        <begin position="75"/>
        <end position="100"/>
    </location>
</feature>
<evidence type="ECO:0000256" key="4">
    <source>
        <dbReference type="ARBA" id="ARBA00022692"/>
    </source>
</evidence>